<keyword evidence="8" id="KW-1185">Reference proteome</keyword>
<reference evidence="7 8" key="1">
    <citation type="submission" date="2019-03" db="EMBL/GenBank/DDBJ databases">
        <title>Genomic Encyclopedia of Type Strains, Phase IV (KMG-IV): sequencing the most valuable type-strain genomes for metagenomic binning, comparative biology and taxonomic classification.</title>
        <authorList>
            <person name="Goeker M."/>
        </authorList>
    </citation>
    <scope>NUCLEOTIDE SEQUENCE [LARGE SCALE GENOMIC DNA]</scope>
    <source>
        <strain evidence="7 8">DSM 25287</strain>
    </source>
</reference>
<dbReference type="Pfam" id="PF01590">
    <property type="entry name" value="GAF"/>
    <property type="match status" value="1"/>
</dbReference>
<gene>
    <name evidence="7" type="ORF">EV699_1253</name>
</gene>
<dbReference type="InterPro" id="IPR029016">
    <property type="entry name" value="GAF-like_dom_sf"/>
</dbReference>
<dbReference type="Gene3D" id="1.10.8.60">
    <property type="match status" value="1"/>
</dbReference>
<dbReference type="PROSITE" id="PS00688">
    <property type="entry name" value="SIGMA54_INTERACT_3"/>
    <property type="match status" value="1"/>
</dbReference>
<dbReference type="PANTHER" id="PTHR32071:SF77">
    <property type="entry name" value="TRANSCRIPTIONAL REGULATORY PROTEIN"/>
    <property type="match status" value="1"/>
</dbReference>
<dbReference type="Proteomes" id="UP000295765">
    <property type="component" value="Unassembled WGS sequence"/>
</dbReference>
<dbReference type="PROSITE" id="PS00676">
    <property type="entry name" value="SIGMA54_INTERACT_2"/>
    <property type="match status" value="1"/>
</dbReference>
<dbReference type="SUPFAM" id="SSF46689">
    <property type="entry name" value="Homeodomain-like"/>
    <property type="match status" value="1"/>
</dbReference>
<dbReference type="PROSITE" id="PS50045">
    <property type="entry name" value="SIGMA54_INTERACT_4"/>
    <property type="match status" value="1"/>
</dbReference>
<dbReference type="AlphaFoldDB" id="A0A4R2KSZ6"/>
<keyword evidence="5" id="KW-0804">Transcription</keyword>
<dbReference type="OrthoDB" id="9804019at2"/>
<dbReference type="InterPro" id="IPR025943">
    <property type="entry name" value="Sigma_54_int_dom_ATP-bd_2"/>
</dbReference>
<dbReference type="InterPro" id="IPR025944">
    <property type="entry name" value="Sigma_54_int_dom_CS"/>
</dbReference>
<protein>
    <submittedName>
        <fullName evidence="7">GAF modulated Fis family sigma54 specific transcriptional regulator</fullName>
    </submittedName>
</protein>
<evidence type="ECO:0000256" key="2">
    <source>
        <dbReference type="ARBA" id="ARBA00022840"/>
    </source>
</evidence>
<sequence>MLCKDVASHIDEVHRLVRGGGGDPRLIRSWQRSLEAYRLDPARIHHPRILTGGSLREHQESIEAFTRIAHHGLTQLHAQVRDAGYVVLLTDAAGVTVDFIGNPRLERELKDAGLYLGACWSEREEGTCGVGTCIEDGQPITVHRGEHFRAPNISLSCSAAPVHDEQGRVLAVLDASALYSPPDKGSQWLVYQLVTRAARMIGDAHFLHTHAGHWLLRLARAREFLDVQAEYLIAFDGDGRVLGTNHAARHDLFSGRDPAGLSCERLFDARLEDLARHAHASECPLPVFRRGVPEHLFGRLLAPRAHTVHVPPPARRPPPSPLVCWAGDDAGAQQSAERALRLLARRVPVLLQGETGVGKERFAQAMHRAGPRAAKPFVALNCAAIPESLIESELFGYREGAFTGARAKGMRGRIVQADGGTLFLDEIGDMPLDLQSRLLRVLAEWEVLPLGAETPIRVDLQLICASHRDLRELVAAGHFREDLYYRLAGAVLKLPPLRERSDLDRLIGAILAEVAGDETPPPLRPDALAALRAHRWPGNLRELHNALRYALAVCDGHAITRADLPEEIAAANPAPPPRADSERERIETVLHRNGWCMVSGARELGIARATLYRRMAKLGIVPPNRRAAG</sequence>
<dbReference type="FunFam" id="3.40.50.300:FF:000006">
    <property type="entry name" value="DNA-binding transcriptional regulator NtrC"/>
    <property type="match status" value="1"/>
</dbReference>
<keyword evidence="1" id="KW-0547">Nucleotide-binding</keyword>
<evidence type="ECO:0000259" key="6">
    <source>
        <dbReference type="PROSITE" id="PS50045"/>
    </source>
</evidence>
<dbReference type="Pfam" id="PF02954">
    <property type="entry name" value="HTH_8"/>
    <property type="match status" value="1"/>
</dbReference>
<dbReference type="RefSeq" id="WP_132545310.1">
    <property type="nucleotide sequence ID" value="NZ_SLWY01000025.1"/>
</dbReference>
<dbReference type="InterPro" id="IPR003018">
    <property type="entry name" value="GAF"/>
</dbReference>
<dbReference type="SUPFAM" id="SSF55781">
    <property type="entry name" value="GAF domain-like"/>
    <property type="match status" value="1"/>
</dbReference>
<dbReference type="GO" id="GO:0005524">
    <property type="term" value="F:ATP binding"/>
    <property type="evidence" value="ECO:0007669"/>
    <property type="project" value="UniProtKB-KW"/>
</dbReference>
<dbReference type="InterPro" id="IPR027417">
    <property type="entry name" value="P-loop_NTPase"/>
</dbReference>
<feature type="domain" description="Sigma-54 factor interaction" evidence="6">
    <location>
        <begin position="325"/>
        <end position="552"/>
    </location>
</feature>
<dbReference type="InterPro" id="IPR002078">
    <property type="entry name" value="Sigma_54_int"/>
</dbReference>
<accession>A0A4R2KSZ6</accession>
<proteinExistence type="predicted"/>
<dbReference type="SUPFAM" id="SSF52540">
    <property type="entry name" value="P-loop containing nucleoside triphosphate hydrolases"/>
    <property type="match status" value="1"/>
</dbReference>
<evidence type="ECO:0000256" key="3">
    <source>
        <dbReference type="ARBA" id="ARBA00023015"/>
    </source>
</evidence>
<dbReference type="Gene3D" id="3.40.50.300">
    <property type="entry name" value="P-loop containing nucleotide triphosphate hydrolases"/>
    <property type="match status" value="1"/>
</dbReference>
<dbReference type="GO" id="GO:0043565">
    <property type="term" value="F:sequence-specific DNA binding"/>
    <property type="evidence" value="ECO:0007669"/>
    <property type="project" value="InterPro"/>
</dbReference>
<evidence type="ECO:0000313" key="8">
    <source>
        <dbReference type="Proteomes" id="UP000295765"/>
    </source>
</evidence>
<dbReference type="InterPro" id="IPR002197">
    <property type="entry name" value="HTH_Fis"/>
</dbReference>
<keyword evidence="2" id="KW-0067">ATP-binding</keyword>
<keyword evidence="4" id="KW-0238">DNA-binding</keyword>
<dbReference type="InterPro" id="IPR025662">
    <property type="entry name" value="Sigma_54_int_dom_ATP-bd_1"/>
</dbReference>
<evidence type="ECO:0000256" key="5">
    <source>
        <dbReference type="ARBA" id="ARBA00023163"/>
    </source>
</evidence>
<dbReference type="PROSITE" id="PS00675">
    <property type="entry name" value="SIGMA54_INTERACT_1"/>
    <property type="match status" value="1"/>
</dbReference>
<dbReference type="SMART" id="SM00382">
    <property type="entry name" value="AAA"/>
    <property type="match status" value="1"/>
</dbReference>
<evidence type="ECO:0000256" key="4">
    <source>
        <dbReference type="ARBA" id="ARBA00023125"/>
    </source>
</evidence>
<dbReference type="CDD" id="cd00009">
    <property type="entry name" value="AAA"/>
    <property type="match status" value="1"/>
</dbReference>
<evidence type="ECO:0000313" key="7">
    <source>
        <dbReference type="EMBL" id="TCO77501.1"/>
    </source>
</evidence>
<dbReference type="InterPro" id="IPR003593">
    <property type="entry name" value="AAA+_ATPase"/>
</dbReference>
<dbReference type="Gene3D" id="3.30.450.40">
    <property type="match status" value="1"/>
</dbReference>
<keyword evidence="3" id="KW-0805">Transcription regulation</keyword>
<comment type="caution">
    <text evidence="7">The sequence shown here is derived from an EMBL/GenBank/DDBJ whole genome shotgun (WGS) entry which is preliminary data.</text>
</comment>
<dbReference type="Pfam" id="PF25601">
    <property type="entry name" value="AAA_lid_14"/>
    <property type="match status" value="1"/>
</dbReference>
<dbReference type="InterPro" id="IPR009057">
    <property type="entry name" value="Homeodomain-like_sf"/>
</dbReference>
<dbReference type="PANTHER" id="PTHR32071">
    <property type="entry name" value="TRANSCRIPTIONAL REGULATORY PROTEIN"/>
    <property type="match status" value="1"/>
</dbReference>
<dbReference type="EMBL" id="SLWY01000025">
    <property type="protein sequence ID" value="TCO77501.1"/>
    <property type="molecule type" value="Genomic_DNA"/>
</dbReference>
<dbReference type="Pfam" id="PF00158">
    <property type="entry name" value="Sigma54_activat"/>
    <property type="match status" value="1"/>
</dbReference>
<organism evidence="7 8">
    <name type="scientific">Plasticicumulans lactativorans</name>
    <dbReference type="NCBI Taxonomy" id="1133106"/>
    <lineage>
        <taxon>Bacteria</taxon>
        <taxon>Pseudomonadati</taxon>
        <taxon>Pseudomonadota</taxon>
        <taxon>Gammaproteobacteria</taxon>
        <taxon>Candidatus Competibacteraceae</taxon>
        <taxon>Plasticicumulans</taxon>
    </lineage>
</organism>
<dbReference type="GO" id="GO:0006355">
    <property type="term" value="P:regulation of DNA-templated transcription"/>
    <property type="evidence" value="ECO:0007669"/>
    <property type="project" value="InterPro"/>
</dbReference>
<dbReference type="InterPro" id="IPR058031">
    <property type="entry name" value="AAA_lid_NorR"/>
</dbReference>
<evidence type="ECO:0000256" key="1">
    <source>
        <dbReference type="ARBA" id="ARBA00022741"/>
    </source>
</evidence>
<dbReference type="Gene3D" id="1.10.10.60">
    <property type="entry name" value="Homeodomain-like"/>
    <property type="match status" value="1"/>
</dbReference>
<name>A0A4R2KSZ6_9GAMM</name>